<reference evidence="1 2" key="1">
    <citation type="submission" date="2017-03" db="EMBL/GenBank/DDBJ databases">
        <title>Genome sequence of Sphingomonas mucosissima DSM 17494.</title>
        <authorList>
            <person name="Poehlein A."/>
            <person name="Wuebbeler J.H."/>
            <person name="Steinbuechel A."/>
            <person name="Daniel R."/>
        </authorList>
    </citation>
    <scope>NUCLEOTIDE SEQUENCE [LARGE SCALE GENOMIC DNA]</scope>
    <source>
        <strain evidence="1 2">DSM 17494</strain>
    </source>
</reference>
<dbReference type="Gene3D" id="3.40.30.10">
    <property type="entry name" value="Glutaredoxin"/>
    <property type="match status" value="1"/>
</dbReference>
<proteinExistence type="predicted"/>
<dbReference type="Proteomes" id="UP000197783">
    <property type="component" value="Unassembled WGS sequence"/>
</dbReference>
<comment type="caution">
    <text evidence="1">The sequence shown here is derived from an EMBL/GenBank/DDBJ whole genome shotgun (WGS) entry which is preliminary data.</text>
</comment>
<dbReference type="RefSeq" id="WP_088333118.1">
    <property type="nucleotide sequence ID" value="NZ_NBBJ01000001.1"/>
</dbReference>
<dbReference type="OrthoDB" id="7412671at2"/>
<protein>
    <recommendedName>
        <fullName evidence="3">Ferredoxin, 2Fe-2S</fullName>
    </recommendedName>
</protein>
<dbReference type="AlphaFoldDB" id="A0A245ZR94"/>
<name>A0A245ZR94_9SPHN</name>
<sequence>MKRAKAQWRGAVLVCAKCSKKVDGGFGPKGKERLAKALRSEPGFGKGRKADMGVAEVKCLGLCPKNAVAVVDTRRPNEWLVVPAGMDVATLAARFS</sequence>
<dbReference type="EMBL" id="NBBJ01000001">
    <property type="protein sequence ID" value="OWK32250.1"/>
    <property type="molecule type" value="Genomic_DNA"/>
</dbReference>
<organism evidence="1 2">
    <name type="scientific">Sphingomonas mucosissima</name>
    <dbReference type="NCBI Taxonomy" id="370959"/>
    <lineage>
        <taxon>Bacteria</taxon>
        <taxon>Pseudomonadati</taxon>
        <taxon>Pseudomonadota</taxon>
        <taxon>Alphaproteobacteria</taxon>
        <taxon>Sphingomonadales</taxon>
        <taxon>Sphingomonadaceae</taxon>
        <taxon>Sphingomonas</taxon>
    </lineage>
</organism>
<accession>A0A245ZR94</accession>
<evidence type="ECO:0000313" key="1">
    <source>
        <dbReference type="EMBL" id="OWK32250.1"/>
    </source>
</evidence>
<gene>
    <name evidence="1" type="ORF">SPMU_05720</name>
</gene>
<evidence type="ECO:0000313" key="2">
    <source>
        <dbReference type="Proteomes" id="UP000197783"/>
    </source>
</evidence>
<keyword evidence="2" id="KW-1185">Reference proteome</keyword>
<evidence type="ECO:0008006" key="3">
    <source>
        <dbReference type="Google" id="ProtNLM"/>
    </source>
</evidence>